<name>A0A1J1IJK0_9DIPT</name>
<evidence type="ECO:0000313" key="10">
    <source>
        <dbReference type="EMBL" id="CRL00411.1"/>
    </source>
</evidence>
<evidence type="ECO:0000313" key="11">
    <source>
        <dbReference type="Proteomes" id="UP000183832"/>
    </source>
</evidence>
<dbReference type="AlphaFoldDB" id="A0A1J1IJK0"/>
<evidence type="ECO:0000256" key="8">
    <source>
        <dbReference type="SAM" id="Phobius"/>
    </source>
</evidence>
<evidence type="ECO:0000259" key="9">
    <source>
        <dbReference type="Pfam" id="PF10277"/>
    </source>
</evidence>
<keyword evidence="3" id="KW-0337">GPI-anchor biosynthesis</keyword>
<keyword evidence="11" id="KW-1185">Reference proteome</keyword>
<reference evidence="10 11" key="1">
    <citation type="submission" date="2015-04" db="EMBL/GenBank/DDBJ databases">
        <authorList>
            <person name="Syromyatnikov M.Y."/>
            <person name="Popov V.N."/>
        </authorList>
    </citation>
    <scope>NUCLEOTIDE SEQUENCE [LARGE SCALE GENOMIC DNA]</scope>
</reference>
<dbReference type="PANTHER" id="PTHR12892">
    <property type="entry name" value="FGF RECEPTOR ACTIVATING PROTEIN 1"/>
    <property type="match status" value="1"/>
</dbReference>
<feature type="transmembrane region" description="Helical" evidence="8">
    <location>
        <begin position="33"/>
        <end position="57"/>
    </location>
</feature>
<dbReference type="GO" id="GO:0005789">
    <property type="term" value="C:endoplasmic reticulum membrane"/>
    <property type="evidence" value="ECO:0007669"/>
    <property type="project" value="TreeGrafter"/>
</dbReference>
<keyword evidence="5 8" id="KW-1133">Transmembrane helix</keyword>
<comment type="similarity">
    <text evidence="2">Belongs to the PGAP2 family.</text>
</comment>
<evidence type="ECO:0000256" key="6">
    <source>
        <dbReference type="ARBA" id="ARBA00023034"/>
    </source>
</evidence>
<dbReference type="Pfam" id="PF10277">
    <property type="entry name" value="Frag1"/>
    <property type="match status" value="1"/>
</dbReference>
<proteinExistence type="inferred from homology"/>
<dbReference type="STRING" id="568069.A0A1J1IJK0"/>
<evidence type="ECO:0000256" key="4">
    <source>
        <dbReference type="ARBA" id="ARBA00022692"/>
    </source>
</evidence>
<keyword evidence="7 8" id="KW-0472">Membrane</keyword>
<dbReference type="Proteomes" id="UP000183832">
    <property type="component" value="Unassembled WGS sequence"/>
</dbReference>
<dbReference type="EMBL" id="CVRI01000054">
    <property type="protein sequence ID" value="CRL00411.1"/>
    <property type="molecule type" value="Genomic_DNA"/>
</dbReference>
<protein>
    <submittedName>
        <fullName evidence="10">CLUMA_CG013678, isoform A</fullName>
    </submittedName>
</protein>
<feature type="transmembrane region" description="Helical" evidence="8">
    <location>
        <begin position="222"/>
        <end position="240"/>
    </location>
</feature>
<feature type="transmembrane region" description="Helical" evidence="8">
    <location>
        <begin position="86"/>
        <end position="106"/>
    </location>
</feature>
<accession>A0A1J1IJK0</accession>
<evidence type="ECO:0000256" key="2">
    <source>
        <dbReference type="ARBA" id="ARBA00007414"/>
    </source>
</evidence>
<evidence type="ECO:0000256" key="1">
    <source>
        <dbReference type="ARBA" id="ARBA00004653"/>
    </source>
</evidence>
<keyword evidence="4 8" id="KW-0812">Transmembrane</keyword>
<organism evidence="10 11">
    <name type="scientific">Clunio marinus</name>
    <dbReference type="NCBI Taxonomy" id="568069"/>
    <lineage>
        <taxon>Eukaryota</taxon>
        <taxon>Metazoa</taxon>
        <taxon>Ecdysozoa</taxon>
        <taxon>Arthropoda</taxon>
        <taxon>Hexapoda</taxon>
        <taxon>Insecta</taxon>
        <taxon>Pterygota</taxon>
        <taxon>Neoptera</taxon>
        <taxon>Endopterygota</taxon>
        <taxon>Diptera</taxon>
        <taxon>Nematocera</taxon>
        <taxon>Chironomoidea</taxon>
        <taxon>Chironomidae</taxon>
        <taxon>Clunio</taxon>
    </lineage>
</organism>
<feature type="transmembrane region" description="Helical" evidence="8">
    <location>
        <begin position="192"/>
        <end position="210"/>
    </location>
</feature>
<keyword evidence="6" id="KW-0333">Golgi apparatus</keyword>
<dbReference type="InterPro" id="IPR039545">
    <property type="entry name" value="PGAP2"/>
</dbReference>
<feature type="transmembrane region" description="Helical" evidence="8">
    <location>
        <begin position="126"/>
        <end position="144"/>
    </location>
</feature>
<feature type="transmembrane region" description="Helical" evidence="8">
    <location>
        <begin position="150"/>
        <end position="172"/>
    </location>
</feature>
<dbReference type="GO" id="GO:0006506">
    <property type="term" value="P:GPI anchor biosynthetic process"/>
    <property type="evidence" value="ECO:0007669"/>
    <property type="project" value="UniProtKB-KW"/>
</dbReference>
<comment type="subcellular location">
    <subcellularLocation>
        <location evidence="1">Golgi apparatus membrane</location>
        <topology evidence="1">Multi-pass membrane protein</topology>
    </subcellularLocation>
</comment>
<dbReference type="OrthoDB" id="68581at2759"/>
<feature type="domain" description="CWH43-like N-terminal" evidence="9">
    <location>
        <begin position="30"/>
        <end position="250"/>
    </location>
</feature>
<evidence type="ECO:0000256" key="3">
    <source>
        <dbReference type="ARBA" id="ARBA00022502"/>
    </source>
</evidence>
<evidence type="ECO:0000256" key="7">
    <source>
        <dbReference type="ARBA" id="ARBA00023136"/>
    </source>
</evidence>
<dbReference type="GO" id="GO:0000139">
    <property type="term" value="C:Golgi membrane"/>
    <property type="evidence" value="ECO:0007669"/>
    <property type="project" value="UniProtKB-SubCell"/>
</dbReference>
<evidence type="ECO:0000256" key="5">
    <source>
        <dbReference type="ARBA" id="ARBA00022989"/>
    </source>
</evidence>
<gene>
    <name evidence="10" type="ORF">CLUMA_CG013678</name>
</gene>
<dbReference type="PANTHER" id="PTHR12892:SF11">
    <property type="entry name" value="POST-GPI ATTACHMENT TO PROTEINS FACTOR 2"/>
    <property type="match status" value="1"/>
</dbReference>
<dbReference type="InterPro" id="IPR019402">
    <property type="entry name" value="CWH43_N"/>
</dbReference>
<sequence>MKRRKMLPEYQKLKDENGLIDKGPVFTISFSRFSLITVSLPLFSFIFCVSYSLLFFFEQSTSTHCHVWNYLPSISAAIGSFQPQAFVWQISIIVHFIPRLIITWMYKSYYDRVIRRNRQNVAKFALLLNVVENFSLLGLSIYTSNDNYEIHKNCFCTFIVVSETYMMLSYYLNKNAKRDPKSSHSENKSINLKRNLFIINITSIVLAAYFFVRHNDRCEGGIYTFFALFEYIVVLTNMGYHMTAAIDFHNQHLVFDWHHGLQIHFQ</sequence>